<dbReference type="GO" id="GO:0032451">
    <property type="term" value="F:demethylase activity"/>
    <property type="evidence" value="ECO:0007669"/>
    <property type="project" value="InterPro"/>
</dbReference>
<proteinExistence type="inferred from homology"/>
<dbReference type="GO" id="GO:0003729">
    <property type="term" value="F:mRNA binding"/>
    <property type="evidence" value="ECO:0007669"/>
    <property type="project" value="InterPro"/>
</dbReference>
<dbReference type="Gene3D" id="2.60.120.590">
    <property type="entry name" value="Alpha-ketoglutarate-dependent dioxygenase AlkB-like"/>
    <property type="match status" value="1"/>
</dbReference>
<reference evidence="3 4" key="1">
    <citation type="journal article" date="2020" name="IScience">
        <title>Genome Sequencing of the Endangered Kingdonia uniflora (Circaeasteraceae, Ranunculales) Reveals Potential Mechanisms of Evolutionary Specialization.</title>
        <authorList>
            <person name="Sun Y."/>
            <person name="Deng T."/>
            <person name="Zhang A."/>
            <person name="Moore M.J."/>
            <person name="Landis J.B."/>
            <person name="Lin N."/>
            <person name="Zhang H."/>
            <person name="Zhang X."/>
            <person name="Huang J."/>
            <person name="Zhang X."/>
            <person name="Sun H."/>
            <person name="Wang H."/>
        </authorList>
    </citation>
    <scope>NUCLEOTIDE SEQUENCE [LARGE SCALE GENOMIC DNA]</scope>
    <source>
        <strain evidence="3">TB1705</strain>
        <tissue evidence="3">Leaf</tissue>
    </source>
</reference>
<protein>
    <submittedName>
        <fullName evidence="3">Uncharacterized protein</fullName>
    </submittedName>
</protein>
<sequence length="287" mass="32516">MKPETLEMKNYRHGRLSDPILIKYQPSELRIAAEFLTNFLPFLTKDLCNGCTQTLAEQIRSLDSEVNFDAESSIPSEDYAVLSVNHQDMHMDGENNCDNWKCEVNPGSGWNDGPSGWSSDEVVDVSGSGTEDKVVNVDPPSVRMSWADMAQEDELEEDEEGEGEDGSKESVAAEDLNLQKSGEKGQRLSREQREYLRFMNVQRKKDFICFERIKARLVNVVEGLELHSGVFSVVEQKKIVDFIYRLQEMGGKGELKARTYSSPKKWMKGKGRITIQFGCCYNYATVP</sequence>
<feature type="region of interest" description="Disordered" evidence="2">
    <location>
        <begin position="108"/>
        <end position="186"/>
    </location>
</feature>
<dbReference type="EMBL" id="JACGCM010002226">
    <property type="protein sequence ID" value="KAF6142923.1"/>
    <property type="molecule type" value="Genomic_DNA"/>
</dbReference>
<organism evidence="3 4">
    <name type="scientific">Kingdonia uniflora</name>
    <dbReference type="NCBI Taxonomy" id="39325"/>
    <lineage>
        <taxon>Eukaryota</taxon>
        <taxon>Viridiplantae</taxon>
        <taxon>Streptophyta</taxon>
        <taxon>Embryophyta</taxon>
        <taxon>Tracheophyta</taxon>
        <taxon>Spermatophyta</taxon>
        <taxon>Magnoliopsida</taxon>
        <taxon>Ranunculales</taxon>
        <taxon>Circaeasteraceae</taxon>
        <taxon>Kingdonia</taxon>
    </lineage>
</organism>
<dbReference type="OrthoDB" id="271595at2759"/>
<evidence type="ECO:0000256" key="1">
    <source>
        <dbReference type="ARBA" id="ARBA00007879"/>
    </source>
</evidence>
<comment type="similarity">
    <text evidence="1">Belongs to the alkB family.</text>
</comment>
<dbReference type="InterPro" id="IPR044842">
    <property type="entry name" value="ALKBH9B/ALKBH10B-like"/>
</dbReference>
<comment type="caution">
    <text evidence="3">The sequence shown here is derived from an EMBL/GenBank/DDBJ whole genome shotgun (WGS) entry which is preliminary data.</text>
</comment>
<accession>A0A7J7LJX9</accession>
<dbReference type="InterPro" id="IPR037151">
    <property type="entry name" value="AlkB-like_sf"/>
</dbReference>
<evidence type="ECO:0000256" key="2">
    <source>
        <dbReference type="SAM" id="MobiDB-lite"/>
    </source>
</evidence>
<name>A0A7J7LJX9_9MAGN</name>
<dbReference type="PANTHER" id="PTHR31447:SF5">
    <property type="entry name" value="FE2OG DIOXYGENASE DOMAIN-CONTAINING PROTEIN"/>
    <property type="match status" value="1"/>
</dbReference>
<evidence type="ECO:0000313" key="4">
    <source>
        <dbReference type="Proteomes" id="UP000541444"/>
    </source>
</evidence>
<feature type="compositionally biased region" description="Acidic residues" evidence="2">
    <location>
        <begin position="150"/>
        <end position="164"/>
    </location>
</feature>
<gene>
    <name evidence="3" type="ORF">GIB67_003879</name>
</gene>
<dbReference type="AlphaFoldDB" id="A0A7J7LJX9"/>
<dbReference type="Proteomes" id="UP000541444">
    <property type="component" value="Unassembled WGS sequence"/>
</dbReference>
<evidence type="ECO:0000313" key="3">
    <source>
        <dbReference type="EMBL" id="KAF6142923.1"/>
    </source>
</evidence>
<feature type="compositionally biased region" description="Low complexity" evidence="2">
    <location>
        <begin position="115"/>
        <end position="129"/>
    </location>
</feature>
<dbReference type="GO" id="GO:0006402">
    <property type="term" value="P:mRNA catabolic process"/>
    <property type="evidence" value="ECO:0007669"/>
    <property type="project" value="InterPro"/>
</dbReference>
<keyword evidence="4" id="KW-1185">Reference proteome</keyword>
<dbReference type="PANTHER" id="PTHR31447">
    <property type="entry name" value="HYDROXYPROLINE-RICH GLYCOPROTEIN FAMILY PROTEIN-RELATED"/>
    <property type="match status" value="1"/>
</dbReference>